<protein>
    <submittedName>
        <fullName evidence="1">ISAzo13 family transposase</fullName>
    </submittedName>
</protein>
<name>A0ABS0D2U8_9NOCA</name>
<dbReference type="Proteomes" id="UP000702209">
    <property type="component" value="Unassembled WGS sequence"/>
</dbReference>
<dbReference type="EMBL" id="JADLQX010000231">
    <property type="protein sequence ID" value="MBF6303166.1"/>
    <property type="molecule type" value="Genomic_DNA"/>
</dbReference>
<evidence type="ECO:0000313" key="2">
    <source>
        <dbReference type="Proteomes" id="UP000702209"/>
    </source>
</evidence>
<reference evidence="1 2" key="1">
    <citation type="submission" date="2020-10" db="EMBL/GenBank/DDBJ databases">
        <title>Identification of Nocardia species via Next-generation sequencing and recognition of intraspecies genetic diversity.</title>
        <authorList>
            <person name="Li P."/>
            <person name="Li P."/>
            <person name="Lu B."/>
        </authorList>
    </citation>
    <scope>NUCLEOTIDE SEQUENCE [LARGE SCALE GENOMIC DNA]</scope>
    <source>
        <strain evidence="1 2">BJ06-0157</strain>
    </source>
</reference>
<organism evidence="1 2">
    <name type="scientific">Nocardia amamiensis</name>
    <dbReference type="NCBI Taxonomy" id="404578"/>
    <lineage>
        <taxon>Bacteria</taxon>
        <taxon>Bacillati</taxon>
        <taxon>Actinomycetota</taxon>
        <taxon>Actinomycetes</taxon>
        <taxon>Mycobacteriales</taxon>
        <taxon>Nocardiaceae</taxon>
        <taxon>Nocardia</taxon>
    </lineage>
</organism>
<gene>
    <name evidence="1" type="ORF">IU459_37615</name>
</gene>
<accession>A0ABS0D2U8</accession>
<sequence>MRVKFERLLPHLDERRRRLYLASEAIAMGHGGITVVAAASGASTATVTRGISELTATTAPTQRIRAPGAGRKP</sequence>
<comment type="caution">
    <text evidence="1">The sequence shown here is derived from an EMBL/GenBank/DDBJ whole genome shotgun (WGS) entry which is preliminary data.</text>
</comment>
<evidence type="ECO:0000313" key="1">
    <source>
        <dbReference type="EMBL" id="MBF6303166.1"/>
    </source>
</evidence>
<feature type="non-terminal residue" evidence="1">
    <location>
        <position position="73"/>
    </location>
</feature>
<proteinExistence type="predicted"/>
<keyword evidence="2" id="KW-1185">Reference proteome</keyword>